<reference evidence="1 2" key="1">
    <citation type="submission" date="2018-06" db="EMBL/GenBank/DDBJ databases">
        <authorList>
            <consortium name="Pathogen Informatics"/>
            <person name="Doyle S."/>
        </authorList>
    </citation>
    <scope>NUCLEOTIDE SEQUENCE [LARGE SCALE GENOMIC DNA]</scope>
    <source>
        <strain evidence="1 2">NCTC12272</strain>
    </source>
</reference>
<evidence type="ECO:0000313" key="2">
    <source>
        <dbReference type="Proteomes" id="UP000249566"/>
    </source>
</evidence>
<dbReference type="RefSeq" id="WP_162492804.1">
    <property type="nucleotide sequence ID" value="NZ_CAAAIJ010000009.1"/>
</dbReference>
<proteinExistence type="predicted"/>
<gene>
    <name evidence="1" type="ORF">NCTC12272_02955</name>
</gene>
<sequence length="50" mass="5876">MQKIFINQFHEKIIAGIHIRLGYNEHTKDKPGCLNDKTNHPAFAFLFFQC</sequence>
<accession>A0AAX2IZF5</accession>
<protein>
    <submittedName>
        <fullName evidence="1">Uncharacterized protein</fullName>
    </submittedName>
</protein>
<evidence type="ECO:0000313" key="1">
    <source>
        <dbReference type="EMBL" id="SQG91730.1"/>
    </source>
</evidence>
<dbReference type="EMBL" id="LS483412">
    <property type="protein sequence ID" value="SQG91730.1"/>
    <property type="molecule type" value="Genomic_DNA"/>
</dbReference>
<organism evidence="1 2">
    <name type="scientific">Legionella pneumophila subsp. pascullei</name>
    <dbReference type="NCBI Taxonomy" id="91890"/>
    <lineage>
        <taxon>Bacteria</taxon>
        <taxon>Pseudomonadati</taxon>
        <taxon>Pseudomonadota</taxon>
        <taxon>Gammaproteobacteria</taxon>
        <taxon>Legionellales</taxon>
        <taxon>Legionellaceae</taxon>
        <taxon>Legionella</taxon>
    </lineage>
</organism>
<dbReference type="AlphaFoldDB" id="A0AAX2IZF5"/>
<name>A0AAX2IZF5_LEGPN</name>
<dbReference type="Proteomes" id="UP000249566">
    <property type="component" value="Chromosome 1"/>
</dbReference>